<evidence type="ECO:0000313" key="2">
    <source>
        <dbReference type="EMBL" id="VEL19866.1"/>
    </source>
</evidence>
<feature type="compositionally biased region" description="Polar residues" evidence="1">
    <location>
        <begin position="73"/>
        <end position="84"/>
    </location>
</feature>
<feature type="region of interest" description="Disordered" evidence="1">
    <location>
        <begin position="36"/>
        <end position="182"/>
    </location>
</feature>
<sequence length="237" mass="23781">MSRKLATSFGTWSNGFGSVTPGLPFTNASISITTTAQSSTNTNSNANTSINTSAGDGSGTGTDSSDTAADCGTVNSSSSCQQAVGSGGSSFAAKSPHSDLPLNATLGAKTEKPDSIGSSGHMDVRRTGIANSPPSLTAGQRHLASGSHEPPETSTTRPIRPPRCSGSSRVSTSSPIASTGAGPMSVQAGAATTAAAMQLKCSSPGCSCQAFQPQSGLPRHCEICKHSWIFHGKSGCR</sequence>
<dbReference type="Proteomes" id="UP000784294">
    <property type="component" value="Unassembled WGS sequence"/>
</dbReference>
<protein>
    <submittedName>
        <fullName evidence="2">Uncharacterized protein</fullName>
    </submittedName>
</protein>
<name>A0A3S5FDN0_9PLAT</name>
<evidence type="ECO:0000313" key="3">
    <source>
        <dbReference type="Proteomes" id="UP000784294"/>
    </source>
</evidence>
<feature type="compositionally biased region" description="Polar residues" evidence="1">
    <location>
        <begin position="129"/>
        <end position="138"/>
    </location>
</feature>
<dbReference type="EMBL" id="CAAALY010043639">
    <property type="protein sequence ID" value="VEL19866.1"/>
    <property type="molecule type" value="Genomic_DNA"/>
</dbReference>
<dbReference type="AlphaFoldDB" id="A0A3S5FDN0"/>
<keyword evidence="3" id="KW-1185">Reference proteome</keyword>
<evidence type="ECO:0000256" key="1">
    <source>
        <dbReference type="SAM" id="MobiDB-lite"/>
    </source>
</evidence>
<gene>
    <name evidence="2" type="ORF">PXEA_LOCUS13306</name>
</gene>
<reference evidence="2" key="1">
    <citation type="submission" date="2018-11" db="EMBL/GenBank/DDBJ databases">
        <authorList>
            <consortium name="Pathogen Informatics"/>
        </authorList>
    </citation>
    <scope>NUCLEOTIDE SEQUENCE</scope>
</reference>
<comment type="caution">
    <text evidence="2">The sequence shown here is derived from an EMBL/GenBank/DDBJ whole genome shotgun (WGS) entry which is preliminary data.</text>
</comment>
<accession>A0A3S5FDN0</accession>
<feature type="compositionally biased region" description="Low complexity" evidence="1">
    <location>
        <begin position="165"/>
        <end position="174"/>
    </location>
</feature>
<organism evidence="2 3">
    <name type="scientific">Protopolystoma xenopodis</name>
    <dbReference type="NCBI Taxonomy" id="117903"/>
    <lineage>
        <taxon>Eukaryota</taxon>
        <taxon>Metazoa</taxon>
        <taxon>Spiralia</taxon>
        <taxon>Lophotrochozoa</taxon>
        <taxon>Platyhelminthes</taxon>
        <taxon>Monogenea</taxon>
        <taxon>Polyopisthocotylea</taxon>
        <taxon>Polystomatidea</taxon>
        <taxon>Polystomatidae</taxon>
        <taxon>Protopolystoma</taxon>
    </lineage>
</organism>
<feature type="compositionally biased region" description="Low complexity" evidence="1">
    <location>
        <begin position="36"/>
        <end position="70"/>
    </location>
</feature>
<proteinExistence type="predicted"/>